<feature type="compositionally biased region" description="Basic and acidic residues" evidence="1">
    <location>
        <begin position="285"/>
        <end position="298"/>
    </location>
</feature>
<organism evidence="2 3">
    <name type="scientific">Fodinicola feengrottensis</name>
    <dbReference type="NCBI Taxonomy" id="435914"/>
    <lineage>
        <taxon>Bacteria</taxon>
        <taxon>Bacillati</taxon>
        <taxon>Actinomycetota</taxon>
        <taxon>Actinomycetes</taxon>
        <taxon>Mycobacteriales</taxon>
        <taxon>Fodinicola</taxon>
    </lineage>
</organism>
<protein>
    <recommendedName>
        <fullName evidence="4">DUF3710 domain-containing protein</fullName>
    </recommendedName>
</protein>
<dbReference type="InterPro" id="IPR022183">
    <property type="entry name" value="DUF3710"/>
</dbReference>
<proteinExistence type="predicted"/>
<name>A0ABP4V464_9ACTN</name>
<dbReference type="Pfam" id="PF12502">
    <property type="entry name" value="DUF3710"/>
    <property type="match status" value="1"/>
</dbReference>
<accession>A0ABP4V464</accession>
<dbReference type="EMBL" id="BAAANY010000042">
    <property type="protein sequence ID" value="GAA1717583.1"/>
    <property type="molecule type" value="Genomic_DNA"/>
</dbReference>
<evidence type="ECO:0008006" key="4">
    <source>
        <dbReference type="Google" id="ProtNLM"/>
    </source>
</evidence>
<feature type="compositionally biased region" description="Basic residues" evidence="1">
    <location>
        <begin position="1"/>
        <end position="11"/>
    </location>
</feature>
<dbReference type="Proteomes" id="UP001500618">
    <property type="component" value="Unassembled WGS sequence"/>
</dbReference>
<evidence type="ECO:0000313" key="3">
    <source>
        <dbReference type="Proteomes" id="UP001500618"/>
    </source>
</evidence>
<evidence type="ECO:0000256" key="1">
    <source>
        <dbReference type="SAM" id="MobiDB-lite"/>
    </source>
</evidence>
<evidence type="ECO:0000313" key="2">
    <source>
        <dbReference type="EMBL" id="GAA1717583.1"/>
    </source>
</evidence>
<feature type="compositionally biased region" description="Acidic residues" evidence="1">
    <location>
        <begin position="56"/>
        <end position="71"/>
    </location>
</feature>
<reference evidence="3" key="1">
    <citation type="journal article" date="2019" name="Int. J. Syst. Evol. Microbiol.">
        <title>The Global Catalogue of Microorganisms (GCM) 10K type strain sequencing project: providing services to taxonomists for standard genome sequencing and annotation.</title>
        <authorList>
            <consortium name="The Broad Institute Genomics Platform"/>
            <consortium name="The Broad Institute Genome Sequencing Center for Infectious Disease"/>
            <person name="Wu L."/>
            <person name="Ma J."/>
        </authorList>
    </citation>
    <scope>NUCLEOTIDE SEQUENCE [LARGE SCALE GENOMIC DNA]</scope>
    <source>
        <strain evidence="3">JCM 14718</strain>
    </source>
</reference>
<feature type="region of interest" description="Disordered" evidence="1">
    <location>
        <begin position="260"/>
        <end position="298"/>
    </location>
</feature>
<sequence length="298" mass="32160">MTVFRRRKQRRAEKEEEFADLSLGGDSQDGVDDIEAWIAEGPGGAEGAASRHRSDDEPEPVAPADDDLSADFDDHFEAKPAVRKAPVRRVGGPWDVTEDPNDGLPRIDLGALRLPTPPDVELRLEADQNGQIVTVALIHGTSTLNLGVFAAPRSEGIWDEVREDLRDSINSDGGQANFVDGDYGTELSARVPTPEGPQPLRFVGVDGPRWFVRAVYSGPAAIDPANAGPLADVMRGLVVVRGEQPMPVRDPLPLVLPTEITEQAEAAAADAQGEEDDSGGRHRKLDLPRRGPEITETH</sequence>
<keyword evidence="3" id="KW-1185">Reference proteome</keyword>
<feature type="region of interest" description="Disordered" evidence="1">
    <location>
        <begin position="1"/>
        <end position="71"/>
    </location>
</feature>
<gene>
    <name evidence="2" type="ORF">GCM10009765_77610</name>
</gene>
<comment type="caution">
    <text evidence="2">The sequence shown here is derived from an EMBL/GenBank/DDBJ whole genome shotgun (WGS) entry which is preliminary data.</text>
</comment>